<dbReference type="OrthoDB" id="3399276at2"/>
<dbReference type="RefSeq" id="WP_035851515.1">
    <property type="nucleotide sequence ID" value="NZ_KK073874.1"/>
</dbReference>
<evidence type="ECO:0008006" key="4">
    <source>
        <dbReference type="Google" id="ProtNLM"/>
    </source>
</evidence>
<name>A0A010ZTH1_9ACTN</name>
<sequence length="159" mass="17050">MIRRLAGAALVLLLAAACTNSDPKPAPTPTSTLSARSPAAVENAVAALAETLRTDLGATQPLSDEQPRAQACGDEDDGPFNVFVSYQLPLPTAEHRAALQRLRDHWTTAGWTTVTYRPFADTRAELTGVNPDDYGVRILSGNPPTVLALQITTPCYRHE</sequence>
<evidence type="ECO:0000313" key="2">
    <source>
        <dbReference type="EMBL" id="EXG82004.1"/>
    </source>
</evidence>
<dbReference type="AlphaFoldDB" id="A0A010ZTH1"/>
<proteinExistence type="predicted"/>
<dbReference type="HOGENOM" id="CLU_1657912_0_0_11"/>
<evidence type="ECO:0000313" key="3">
    <source>
        <dbReference type="Proteomes" id="UP000021053"/>
    </source>
</evidence>
<reference evidence="2 3" key="1">
    <citation type="submission" date="2013-07" db="EMBL/GenBank/DDBJ databases">
        <authorList>
            <consortium name="DOE Joint Genome Institute"/>
            <person name="Eisen J."/>
            <person name="Huntemann M."/>
            <person name="Han J."/>
            <person name="Chen A."/>
            <person name="Kyrpides N."/>
            <person name="Mavromatis K."/>
            <person name="Markowitz V."/>
            <person name="Palaniappan K."/>
            <person name="Ivanova N."/>
            <person name="Schaumberg A."/>
            <person name="Pati A."/>
            <person name="Liolios K."/>
            <person name="Nordberg H.P."/>
            <person name="Cantor M.N."/>
            <person name="Hua S.X."/>
            <person name="Woyke T."/>
        </authorList>
    </citation>
    <scope>NUCLEOTIDE SEQUENCE [LARGE SCALE GENOMIC DNA]</scope>
    <source>
        <strain evidence="2 3">DSM 44712</strain>
    </source>
</reference>
<dbReference type="EMBL" id="JFBT01000001">
    <property type="protein sequence ID" value="EXG82004.1"/>
    <property type="molecule type" value="Genomic_DNA"/>
</dbReference>
<gene>
    <name evidence="2" type="ORF">CryarDRAFT_3134</name>
</gene>
<feature type="signal peptide" evidence="1">
    <location>
        <begin position="1"/>
        <end position="21"/>
    </location>
</feature>
<evidence type="ECO:0000256" key="1">
    <source>
        <dbReference type="SAM" id="SignalP"/>
    </source>
</evidence>
<keyword evidence="1" id="KW-0732">Signal</keyword>
<dbReference type="PROSITE" id="PS51257">
    <property type="entry name" value="PROKAR_LIPOPROTEIN"/>
    <property type="match status" value="1"/>
</dbReference>
<dbReference type="Proteomes" id="UP000021053">
    <property type="component" value="Unassembled WGS sequence"/>
</dbReference>
<organism evidence="2 3">
    <name type="scientific">Cryptosporangium arvum DSM 44712</name>
    <dbReference type="NCBI Taxonomy" id="927661"/>
    <lineage>
        <taxon>Bacteria</taxon>
        <taxon>Bacillati</taxon>
        <taxon>Actinomycetota</taxon>
        <taxon>Actinomycetes</taxon>
        <taxon>Cryptosporangiales</taxon>
        <taxon>Cryptosporangiaceae</taxon>
        <taxon>Cryptosporangium</taxon>
    </lineage>
</organism>
<accession>A0A010ZTH1</accession>
<comment type="caution">
    <text evidence="2">The sequence shown here is derived from an EMBL/GenBank/DDBJ whole genome shotgun (WGS) entry which is preliminary data.</text>
</comment>
<keyword evidence="3" id="KW-1185">Reference proteome</keyword>
<protein>
    <recommendedName>
        <fullName evidence="4">Lipoprotein</fullName>
    </recommendedName>
</protein>
<feature type="chain" id="PRO_5038858691" description="Lipoprotein" evidence="1">
    <location>
        <begin position="22"/>
        <end position="159"/>
    </location>
</feature>